<keyword evidence="7" id="KW-1185">Reference proteome</keyword>
<feature type="compositionally biased region" description="Low complexity" evidence="4">
    <location>
        <begin position="96"/>
        <end position="111"/>
    </location>
</feature>
<dbReference type="Gene3D" id="4.10.520.10">
    <property type="entry name" value="IHF-like DNA-binding proteins"/>
    <property type="match status" value="1"/>
</dbReference>
<keyword evidence="1" id="KW-0226">DNA condensation</keyword>
<gene>
    <name evidence="6" type="ORF">PL921460071</name>
</gene>
<dbReference type="Proteomes" id="UP000184315">
    <property type="component" value="Unassembled WGS sequence"/>
</dbReference>
<keyword evidence="2 6" id="KW-0238">DNA-binding</keyword>
<dbReference type="InterPro" id="IPR010992">
    <property type="entry name" value="IHF-like_DNA-bd_dom_sf"/>
</dbReference>
<dbReference type="EMBL" id="CZDF01000166">
    <property type="protein sequence ID" value="CUR33962.1"/>
    <property type="molecule type" value="Genomic_DNA"/>
</dbReference>
<organism evidence="6 7">
    <name type="scientific">Planktothrix tepida PCC 9214</name>
    <dbReference type="NCBI Taxonomy" id="671072"/>
    <lineage>
        <taxon>Bacteria</taxon>
        <taxon>Bacillati</taxon>
        <taxon>Cyanobacteriota</taxon>
        <taxon>Cyanophyceae</taxon>
        <taxon>Oscillatoriophycideae</taxon>
        <taxon>Oscillatoriales</taxon>
        <taxon>Microcoleaceae</taxon>
        <taxon>Planktothrix</taxon>
    </lineage>
</organism>
<dbReference type="Pfam" id="PF00216">
    <property type="entry name" value="Bac_DNA_binding"/>
    <property type="match status" value="1"/>
</dbReference>
<evidence type="ECO:0000313" key="6">
    <source>
        <dbReference type="EMBL" id="CUR33962.1"/>
    </source>
</evidence>
<feature type="region of interest" description="Disordered" evidence="4">
    <location>
        <begin position="89"/>
        <end position="135"/>
    </location>
</feature>
<dbReference type="RefSeq" id="WP_072717004.1">
    <property type="nucleotide sequence ID" value="NZ_LN889762.1"/>
</dbReference>
<dbReference type="InterPro" id="IPR000119">
    <property type="entry name" value="Hist_DNA-bd"/>
</dbReference>
<dbReference type="OrthoDB" id="9799835at2"/>
<evidence type="ECO:0000259" key="5">
    <source>
        <dbReference type="Pfam" id="PF14237"/>
    </source>
</evidence>
<dbReference type="SMART" id="SM00411">
    <property type="entry name" value="BHL"/>
    <property type="match status" value="1"/>
</dbReference>
<feature type="domain" description="GYF" evidence="5">
    <location>
        <begin position="140"/>
        <end position="184"/>
    </location>
</feature>
<comment type="similarity">
    <text evidence="3">Belongs to the bacterial histone-like protein family.</text>
</comment>
<dbReference type="AlphaFoldDB" id="A0A1J1LPL8"/>
<dbReference type="PANTHER" id="PTHR33175:SF3">
    <property type="entry name" value="DNA-BINDING PROTEIN HU-BETA"/>
    <property type="match status" value="1"/>
</dbReference>
<evidence type="ECO:0000256" key="1">
    <source>
        <dbReference type="ARBA" id="ARBA00023067"/>
    </source>
</evidence>
<evidence type="ECO:0000256" key="2">
    <source>
        <dbReference type="ARBA" id="ARBA00023125"/>
    </source>
</evidence>
<evidence type="ECO:0000313" key="7">
    <source>
        <dbReference type="Proteomes" id="UP000184315"/>
    </source>
</evidence>
<dbReference type="Pfam" id="PF14237">
    <property type="entry name" value="GYF_2"/>
    <property type="match status" value="1"/>
</dbReference>
<dbReference type="PANTHER" id="PTHR33175">
    <property type="entry name" value="DNA-BINDING PROTEIN HU"/>
    <property type="match status" value="1"/>
</dbReference>
<reference evidence="7" key="1">
    <citation type="submission" date="2015-10" db="EMBL/GenBank/DDBJ databases">
        <authorList>
            <person name="Regsiter A."/>
            <person name="william w."/>
        </authorList>
    </citation>
    <scope>NUCLEOTIDE SEQUENCE [LARGE SCALE GENOMIC DNA]</scope>
</reference>
<dbReference type="STRING" id="671072.PL921460071"/>
<sequence>MDTTYIEQTTGFSEQTVKGVIDGFIKFIQLELRSGNEVKISDFGVFYPKELGERQARNPRTGEVIMAKPRTKPRFKFYDSFEKMIQDSPEAQKSVSASNTALNTASNTASSAPPPPPQELITSPSPVPPPPPAEMVSRTWHISLSGEKVEPVAENQLITKGVTSATPIWSEGTGWKRAGEIPELKYLFAA</sequence>
<dbReference type="GO" id="GO:0030527">
    <property type="term" value="F:structural constituent of chromatin"/>
    <property type="evidence" value="ECO:0007669"/>
    <property type="project" value="InterPro"/>
</dbReference>
<evidence type="ECO:0000256" key="3">
    <source>
        <dbReference type="RuleBase" id="RU003939"/>
    </source>
</evidence>
<dbReference type="SUPFAM" id="SSF47729">
    <property type="entry name" value="IHF-like DNA-binding proteins"/>
    <property type="match status" value="1"/>
</dbReference>
<proteinExistence type="inferred from homology"/>
<dbReference type="GO" id="GO:0030261">
    <property type="term" value="P:chromosome condensation"/>
    <property type="evidence" value="ECO:0007669"/>
    <property type="project" value="UniProtKB-KW"/>
</dbReference>
<dbReference type="CDD" id="cd13832">
    <property type="entry name" value="IHF"/>
    <property type="match status" value="1"/>
</dbReference>
<accession>A0A1J1LPL8</accession>
<evidence type="ECO:0000256" key="4">
    <source>
        <dbReference type="SAM" id="MobiDB-lite"/>
    </source>
</evidence>
<dbReference type="InterPro" id="IPR025640">
    <property type="entry name" value="GYF_2"/>
</dbReference>
<dbReference type="GO" id="GO:0003677">
    <property type="term" value="F:DNA binding"/>
    <property type="evidence" value="ECO:0007669"/>
    <property type="project" value="UniProtKB-KW"/>
</dbReference>
<protein>
    <submittedName>
        <fullName evidence="6">Histone-like DNA-binding protein</fullName>
    </submittedName>
</protein>
<name>A0A1J1LPL8_9CYAN</name>